<organism evidence="2 3">
    <name type="scientific">Stachybotrys chlorohalonatus (strain IBT 40285)</name>
    <dbReference type="NCBI Taxonomy" id="1283841"/>
    <lineage>
        <taxon>Eukaryota</taxon>
        <taxon>Fungi</taxon>
        <taxon>Dikarya</taxon>
        <taxon>Ascomycota</taxon>
        <taxon>Pezizomycotina</taxon>
        <taxon>Sordariomycetes</taxon>
        <taxon>Hypocreomycetidae</taxon>
        <taxon>Hypocreales</taxon>
        <taxon>Stachybotryaceae</taxon>
        <taxon>Stachybotrys</taxon>
    </lineage>
</organism>
<dbReference type="HOGENOM" id="CLU_543121_0_0_1"/>
<sequence>MESRAFACRIKSDWALDPARSNSNLATIPVSADDKGWLLKGNNDWSFVALSYAGNLKTGWVPTKVIDKGVPRINHLVIQFPDLKPSSRPAAQPPPSDNVLQKTLKSIWDTIKSNPATAVCKVDQSNDNITKVLFGEEVDHYVDMIYRNIVPKAWEIMQNGSFNPRDLIDKMEPVSESNHNVDNVFGIYIYFFQDITNDVRKFISNPPPRDAVYIGQTVDFVDRQKSHAAHFKKPRREGDAKVHQVGRTARESKMVPFIVIRHDDPKVAHFGLPILLEAAELTAACLFRSWFPLLYATTPQSGSGGQISVPHEYAKIYVDSTVGLNWQTPAVCQVPRERHWVSWYNRERAAYMYRYRRSVFIYRPKNRPEAVGILWRSRGYTVNIPIKRRGCPFPPKNGMTRQWPPNSTMEENTERLEELILSNMRHGVVIGRKPSKGLSMNRGKCDMCLSIVDPMHMQGKGDKIASRDKREPEPLNGELVEEPWTMALEEKFKGTQAAEDAH</sequence>
<dbReference type="OrthoDB" id="5042350at2759"/>
<feature type="region of interest" description="Disordered" evidence="1">
    <location>
        <begin position="459"/>
        <end position="478"/>
    </location>
</feature>
<evidence type="ECO:0000313" key="3">
    <source>
        <dbReference type="Proteomes" id="UP000028524"/>
    </source>
</evidence>
<dbReference type="AlphaFoldDB" id="A0A084QVE0"/>
<evidence type="ECO:0000313" key="2">
    <source>
        <dbReference type="EMBL" id="KFA67925.1"/>
    </source>
</evidence>
<dbReference type="EMBL" id="KL660073">
    <property type="protein sequence ID" value="KFA67925.1"/>
    <property type="molecule type" value="Genomic_DNA"/>
</dbReference>
<dbReference type="Proteomes" id="UP000028524">
    <property type="component" value="Unassembled WGS sequence"/>
</dbReference>
<keyword evidence="3" id="KW-1185">Reference proteome</keyword>
<evidence type="ECO:0000256" key="1">
    <source>
        <dbReference type="SAM" id="MobiDB-lite"/>
    </source>
</evidence>
<name>A0A084QVE0_STAC4</name>
<accession>A0A084QVE0</accession>
<reference evidence="2 3" key="1">
    <citation type="journal article" date="2014" name="BMC Genomics">
        <title>Comparative genome sequencing reveals chemotype-specific gene clusters in the toxigenic black mold Stachybotrys.</title>
        <authorList>
            <person name="Semeiks J."/>
            <person name="Borek D."/>
            <person name="Otwinowski Z."/>
            <person name="Grishin N.V."/>
        </authorList>
    </citation>
    <scope>NUCLEOTIDE SEQUENCE [LARGE SCALE GENOMIC DNA]</scope>
    <source>
        <strain evidence="2 3">IBT 40285</strain>
    </source>
</reference>
<gene>
    <name evidence="2" type="ORF">S40285_05953</name>
</gene>
<evidence type="ECO:0008006" key="4">
    <source>
        <dbReference type="Google" id="ProtNLM"/>
    </source>
</evidence>
<dbReference type="STRING" id="1283841.A0A084QVE0"/>
<feature type="compositionally biased region" description="Basic and acidic residues" evidence="1">
    <location>
        <begin position="459"/>
        <end position="473"/>
    </location>
</feature>
<protein>
    <recommendedName>
        <fullName evidence="4">SH3 domain-containing protein</fullName>
    </recommendedName>
</protein>
<proteinExistence type="predicted"/>
<dbReference type="InParanoid" id="A0A084QVE0"/>